<keyword evidence="5" id="KW-1185">Reference proteome</keyword>
<feature type="transmembrane region" description="Helical" evidence="1">
    <location>
        <begin position="43"/>
        <end position="63"/>
    </location>
</feature>
<organism evidence="4 5">
    <name type="scientific">Syntrophomonas zehnderi OL-4</name>
    <dbReference type="NCBI Taxonomy" id="690567"/>
    <lineage>
        <taxon>Bacteria</taxon>
        <taxon>Bacillati</taxon>
        <taxon>Bacillota</taxon>
        <taxon>Clostridia</taxon>
        <taxon>Eubacteriales</taxon>
        <taxon>Syntrophomonadaceae</taxon>
        <taxon>Syntrophomonas</taxon>
    </lineage>
</organism>
<keyword evidence="1" id="KW-0472">Membrane</keyword>
<evidence type="ECO:0000259" key="3">
    <source>
        <dbReference type="Pfam" id="PF13786"/>
    </source>
</evidence>
<accession>A0A0E4GEH4</accession>
<keyword evidence="1" id="KW-0812">Transmembrane</keyword>
<dbReference type="STRING" id="690567.2138"/>
<reference evidence="4 5" key="1">
    <citation type="submission" date="2015-03" db="EMBL/GenBank/DDBJ databases">
        <authorList>
            <person name="Murphy D."/>
        </authorList>
    </citation>
    <scope>NUCLEOTIDE SEQUENCE [LARGE SCALE GENOMIC DNA]</scope>
    <source>
        <strain evidence="4 5">OL-4</strain>
    </source>
</reference>
<dbReference type="Proteomes" id="UP000045545">
    <property type="component" value="Unassembled WGS sequence"/>
</dbReference>
<protein>
    <submittedName>
        <fullName evidence="4">Uncharacterized protein</fullName>
    </submittedName>
</protein>
<feature type="domain" description="DUF3298" evidence="2">
    <location>
        <begin position="199"/>
        <end position="283"/>
    </location>
</feature>
<evidence type="ECO:0000313" key="4">
    <source>
        <dbReference type="EMBL" id="CFX89324.1"/>
    </source>
</evidence>
<dbReference type="InterPro" id="IPR037126">
    <property type="entry name" value="PdaC/RsiV-like_sf"/>
</dbReference>
<proteinExistence type="predicted"/>
<evidence type="ECO:0000259" key="2">
    <source>
        <dbReference type="Pfam" id="PF11738"/>
    </source>
</evidence>
<evidence type="ECO:0000256" key="1">
    <source>
        <dbReference type="SAM" id="Phobius"/>
    </source>
</evidence>
<dbReference type="InterPro" id="IPR021729">
    <property type="entry name" value="DUF3298"/>
</dbReference>
<dbReference type="InterPro" id="IPR025436">
    <property type="entry name" value="DUF4179"/>
</dbReference>
<dbReference type="RefSeq" id="WP_046498686.1">
    <property type="nucleotide sequence ID" value="NZ_CGIH01000034.1"/>
</dbReference>
<name>A0A0E4GEH4_9FIRM</name>
<dbReference type="Gene3D" id="3.90.640.20">
    <property type="entry name" value="Heat-shock cognate protein, ATPase"/>
    <property type="match status" value="1"/>
</dbReference>
<dbReference type="EMBL" id="CGIH01000034">
    <property type="protein sequence ID" value="CFX89324.1"/>
    <property type="molecule type" value="Genomic_DNA"/>
</dbReference>
<evidence type="ECO:0000313" key="5">
    <source>
        <dbReference type="Proteomes" id="UP000045545"/>
    </source>
</evidence>
<sequence length="297" mass="33648">MTDPKLSKFKDEYMNIPIPHELPSTVHKSIQKGERIRMRKNRLIKWAGAAAAMVLIFTATLNLSPAAVQALSDVPIIKNIVSVLTIREYNLDEDNYNANLKVPAVKGLNNQELASSLNDKYLAENKKLYQEFVKDIEEMKANGSGGHMGVDSGYVVKTDNEQILSIGRWVVNTAGSSSTTMKYDTIDKEREVLITLPSLFRDGNYVNVISQNIEQQMRQQMKADPNKMYWVSGTDEEQYFEPFKKIAKNQNFYINNKGKLVISFDKYEVAPGYMGVVEFVIPTDTIAKLLVSNEYIK</sequence>
<dbReference type="Gene3D" id="3.30.565.40">
    <property type="entry name" value="Fervidobacterium nodosum Rt17-B1 like"/>
    <property type="match status" value="1"/>
</dbReference>
<dbReference type="AlphaFoldDB" id="A0A0E4GEH4"/>
<dbReference type="Pfam" id="PF13786">
    <property type="entry name" value="DUF4179"/>
    <property type="match status" value="1"/>
</dbReference>
<dbReference type="OrthoDB" id="4990at2"/>
<keyword evidence="1" id="KW-1133">Transmembrane helix</keyword>
<dbReference type="Pfam" id="PF11738">
    <property type="entry name" value="DUF3298"/>
    <property type="match status" value="1"/>
</dbReference>
<gene>
    <name evidence="4" type="ORF">2138</name>
</gene>
<feature type="domain" description="DUF4179" evidence="3">
    <location>
        <begin position="39"/>
        <end position="100"/>
    </location>
</feature>